<feature type="repeat" description="RCC1" evidence="2">
    <location>
        <begin position="553"/>
        <end position="608"/>
    </location>
</feature>
<dbReference type="EMBL" id="JBFOLK010000002">
    <property type="protein sequence ID" value="KAL2533781.1"/>
    <property type="molecule type" value="Genomic_DNA"/>
</dbReference>
<organism evidence="6 7">
    <name type="scientific">Abeliophyllum distichum</name>
    <dbReference type="NCBI Taxonomy" id="126358"/>
    <lineage>
        <taxon>Eukaryota</taxon>
        <taxon>Viridiplantae</taxon>
        <taxon>Streptophyta</taxon>
        <taxon>Embryophyta</taxon>
        <taxon>Tracheophyta</taxon>
        <taxon>Spermatophyta</taxon>
        <taxon>Magnoliopsida</taxon>
        <taxon>eudicotyledons</taxon>
        <taxon>Gunneridae</taxon>
        <taxon>Pentapetalae</taxon>
        <taxon>asterids</taxon>
        <taxon>lamiids</taxon>
        <taxon>Lamiales</taxon>
        <taxon>Oleaceae</taxon>
        <taxon>Forsythieae</taxon>
        <taxon>Abeliophyllum</taxon>
    </lineage>
</organism>
<comment type="caution">
    <text evidence="6">The sequence shown here is derived from an EMBL/GenBank/DDBJ whole genome shotgun (WGS) entry which is preliminary data.</text>
</comment>
<dbReference type="Pfam" id="PF14498">
    <property type="entry name" value="Glyco_hyd_65N_2"/>
    <property type="match status" value="1"/>
</dbReference>
<feature type="domain" description="Glycosyl hydrolase family 95 N-terminal" evidence="4">
    <location>
        <begin position="18"/>
        <end position="170"/>
    </location>
</feature>
<dbReference type="PANTHER" id="PTHR22870">
    <property type="entry name" value="REGULATOR OF CHROMOSOME CONDENSATION"/>
    <property type="match status" value="1"/>
</dbReference>
<feature type="repeat" description="RCC1" evidence="2">
    <location>
        <begin position="246"/>
        <end position="298"/>
    </location>
</feature>
<dbReference type="InterPro" id="IPR058923">
    <property type="entry name" value="RCC1-like_dom"/>
</dbReference>
<feature type="repeat" description="RCC1" evidence="2">
    <location>
        <begin position="609"/>
        <end position="659"/>
    </location>
</feature>
<dbReference type="SUPFAM" id="SSF50985">
    <property type="entry name" value="RCC1/BLIP-II"/>
    <property type="match status" value="1"/>
</dbReference>
<dbReference type="PROSITE" id="PS00626">
    <property type="entry name" value="RCC1_2"/>
    <property type="match status" value="3"/>
</dbReference>
<dbReference type="InterPro" id="IPR051210">
    <property type="entry name" value="Ub_ligase/GEF_domain"/>
</dbReference>
<dbReference type="InterPro" id="IPR000408">
    <property type="entry name" value="Reg_chr_condens"/>
</dbReference>
<reference evidence="7" key="1">
    <citation type="submission" date="2024-07" db="EMBL/GenBank/DDBJ databases">
        <title>Two chromosome-level genome assemblies of Korean endemic species Abeliophyllum distichum and Forsythia ovata (Oleaceae).</title>
        <authorList>
            <person name="Jang H."/>
        </authorList>
    </citation>
    <scope>NUCLEOTIDE SEQUENCE [LARGE SCALE GENOMIC DNA]</scope>
</reference>
<keyword evidence="7" id="KW-1185">Reference proteome</keyword>
<dbReference type="PROSITE" id="PS50012">
    <property type="entry name" value="RCC1_3"/>
    <property type="match status" value="5"/>
</dbReference>
<evidence type="ECO:0000256" key="2">
    <source>
        <dbReference type="PROSITE-ProRule" id="PRU00235"/>
    </source>
</evidence>
<gene>
    <name evidence="6" type="ORF">Adt_07132</name>
</gene>
<dbReference type="PRINTS" id="PR00633">
    <property type="entry name" value="RCCNDNSATION"/>
</dbReference>
<feature type="domain" description="RCC1-like" evidence="5">
    <location>
        <begin position="391"/>
        <end position="654"/>
    </location>
</feature>
<feature type="compositionally biased region" description="Low complexity" evidence="3">
    <location>
        <begin position="341"/>
        <end position="357"/>
    </location>
</feature>
<feature type="compositionally biased region" description="Basic and acidic residues" evidence="3">
    <location>
        <begin position="358"/>
        <end position="368"/>
    </location>
</feature>
<sequence>MMLMPIDFEVKEKSLKAHAVVYQLLGDVKLEFDDSHAMYDEGTYRRVLDLDTAMVKVEYYANEVEYVREYFASNSYQVLASKISGNKPAHLNFTKYLDNKLLYNSYVNNKNQIIMDRSCPRLEIYGNDNPQGIQFSAVLDLHISDGAGTVCVLDGRKLRVEGCNSAIMLLVEMNGGEGINDMEVNENKEKKCEVLMWGYLPGVSPLQSSLTSPVSVRFPESEVDGDSWKDVCGGGCGFGLAISASGKLITWGSSDDQGQSYLTSGKHEETPEPYPLPTNDPILKAAAGWAHCVSVTGKGEVYTWGWKECVPSGKITGSWTSMKTFEKNRSAKQSSTLTEQGSPRSQGSKSSVGSLSCSDDKSVEDESIKRRKVSTRQEYEISMPADETLSAPPCLVMLDPLVKITSVAAGGRHTLALSDVGQVWGWGYGGDGQLGLGTRIKTVASPHLIPCMDPSSCRKDKPDMVHQESVSAGALSHNSVGNYIKGIACGARHSLVITDAGVLIAFGWGLYGQCGQGNREDMLRPSCVSSLSGTQIEAVAAGLWHTICICTDGRVYALGGNQFGQLGLGTNSDQCEFIPRLLDASVLENKNAKVVSCGARHSVILTDDGKIYSWGWNKYGQLGLGDTIDRNIPSQVPVDNFVPKNIACGWWHTLSLCETVS</sequence>
<dbReference type="Gene3D" id="2.70.98.50">
    <property type="entry name" value="putative glycoside hydrolase family protein from bacillus halodurans"/>
    <property type="match status" value="1"/>
</dbReference>
<dbReference type="Proteomes" id="UP001604336">
    <property type="component" value="Unassembled WGS sequence"/>
</dbReference>
<dbReference type="InterPro" id="IPR027414">
    <property type="entry name" value="GH95_N_dom"/>
</dbReference>
<evidence type="ECO:0000256" key="3">
    <source>
        <dbReference type="SAM" id="MobiDB-lite"/>
    </source>
</evidence>
<feature type="repeat" description="RCC1" evidence="2">
    <location>
        <begin position="421"/>
        <end position="500"/>
    </location>
</feature>
<protein>
    <submittedName>
        <fullName evidence="6">Regulator of chromosome condensation (RCC1) family protein</fullName>
    </submittedName>
</protein>
<keyword evidence="1" id="KW-0677">Repeat</keyword>
<feature type="compositionally biased region" description="Polar residues" evidence="3">
    <location>
        <begin position="331"/>
        <end position="340"/>
    </location>
</feature>
<dbReference type="AlphaFoldDB" id="A0ABD1V9C5"/>
<proteinExistence type="predicted"/>
<dbReference type="Pfam" id="PF25390">
    <property type="entry name" value="WD40_RLD"/>
    <property type="match status" value="1"/>
</dbReference>
<dbReference type="Gene3D" id="2.130.10.30">
    <property type="entry name" value="Regulator of chromosome condensation 1/beta-lactamase-inhibitor protein II"/>
    <property type="match status" value="2"/>
</dbReference>
<evidence type="ECO:0000259" key="5">
    <source>
        <dbReference type="Pfam" id="PF25390"/>
    </source>
</evidence>
<feature type="repeat" description="RCC1" evidence="2">
    <location>
        <begin position="501"/>
        <end position="552"/>
    </location>
</feature>
<name>A0ABD1V9C5_9LAMI</name>
<evidence type="ECO:0000313" key="7">
    <source>
        <dbReference type="Proteomes" id="UP001604336"/>
    </source>
</evidence>
<accession>A0ABD1V9C5</accession>
<dbReference type="InterPro" id="IPR009091">
    <property type="entry name" value="RCC1/BLIP-II"/>
</dbReference>
<evidence type="ECO:0000259" key="4">
    <source>
        <dbReference type="Pfam" id="PF14498"/>
    </source>
</evidence>
<evidence type="ECO:0000313" key="6">
    <source>
        <dbReference type="EMBL" id="KAL2533781.1"/>
    </source>
</evidence>
<feature type="region of interest" description="Disordered" evidence="3">
    <location>
        <begin position="326"/>
        <end position="376"/>
    </location>
</feature>
<dbReference type="PANTHER" id="PTHR22870:SF375">
    <property type="entry name" value="ULTRAVIOLET-B RECEPTOR UVR8-LIKE ISOFORM X1"/>
    <property type="match status" value="1"/>
</dbReference>
<evidence type="ECO:0000256" key="1">
    <source>
        <dbReference type="ARBA" id="ARBA00022737"/>
    </source>
</evidence>